<name>A0ACB9EZN4_CICIN</name>
<keyword evidence="2" id="KW-1185">Reference proteome</keyword>
<evidence type="ECO:0000313" key="1">
    <source>
        <dbReference type="EMBL" id="KAI3764098.1"/>
    </source>
</evidence>
<gene>
    <name evidence="1" type="ORF">L2E82_14101</name>
</gene>
<protein>
    <submittedName>
        <fullName evidence="1">Uncharacterized protein</fullName>
    </submittedName>
</protein>
<reference evidence="1 2" key="2">
    <citation type="journal article" date="2022" name="Mol. Ecol. Resour.">
        <title>The genomes of chicory, endive, great burdock and yacon provide insights into Asteraceae paleo-polyploidization history and plant inulin production.</title>
        <authorList>
            <person name="Fan W."/>
            <person name="Wang S."/>
            <person name="Wang H."/>
            <person name="Wang A."/>
            <person name="Jiang F."/>
            <person name="Liu H."/>
            <person name="Zhao H."/>
            <person name="Xu D."/>
            <person name="Zhang Y."/>
        </authorList>
    </citation>
    <scope>NUCLEOTIDE SEQUENCE [LARGE SCALE GENOMIC DNA]</scope>
    <source>
        <strain evidence="2">cv. Punajuju</strain>
        <tissue evidence="1">Leaves</tissue>
    </source>
</reference>
<evidence type="ECO:0000313" key="2">
    <source>
        <dbReference type="Proteomes" id="UP001055811"/>
    </source>
</evidence>
<sequence>MQCRRRQPKEAITMKLNPKQTLRVDVIVEKNRRFQRLAIDKMYLKLEDVENEMTSYKTNIDKADKEMDVHTSTTDVDL</sequence>
<comment type="caution">
    <text evidence="1">The sequence shown here is derived from an EMBL/GenBank/DDBJ whole genome shotgun (WGS) entry which is preliminary data.</text>
</comment>
<organism evidence="1 2">
    <name type="scientific">Cichorium intybus</name>
    <name type="common">Chicory</name>
    <dbReference type="NCBI Taxonomy" id="13427"/>
    <lineage>
        <taxon>Eukaryota</taxon>
        <taxon>Viridiplantae</taxon>
        <taxon>Streptophyta</taxon>
        <taxon>Embryophyta</taxon>
        <taxon>Tracheophyta</taxon>
        <taxon>Spermatophyta</taxon>
        <taxon>Magnoliopsida</taxon>
        <taxon>eudicotyledons</taxon>
        <taxon>Gunneridae</taxon>
        <taxon>Pentapetalae</taxon>
        <taxon>asterids</taxon>
        <taxon>campanulids</taxon>
        <taxon>Asterales</taxon>
        <taxon>Asteraceae</taxon>
        <taxon>Cichorioideae</taxon>
        <taxon>Cichorieae</taxon>
        <taxon>Cichoriinae</taxon>
        <taxon>Cichorium</taxon>
    </lineage>
</organism>
<proteinExistence type="predicted"/>
<dbReference type="Proteomes" id="UP001055811">
    <property type="component" value="Linkage Group LG03"/>
</dbReference>
<dbReference type="EMBL" id="CM042011">
    <property type="protein sequence ID" value="KAI3764098.1"/>
    <property type="molecule type" value="Genomic_DNA"/>
</dbReference>
<accession>A0ACB9EZN4</accession>
<reference evidence="2" key="1">
    <citation type="journal article" date="2022" name="Mol. Ecol. Resour.">
        <title>The genomes of chicory, endive, great burdock and yacon provide insights into Asteraceae palaeo-polyploidization history and plant inulin production.</title>
        <authorList>
            <person name="Fan W."/>
            <person name="Wang S."/>
            <person name="Wang H."/>
            <person name="Wang A."/>
            <person name="Jiang F."/>
            <person name="Liu H."/>
            <person name="Zhao H."/>
            <person name="Xu D."/>
            <person name="Zhang Y."/>
        </authorList>
    </citation>
    <scope>NUCLEOTIDE SEQUENCE [LARGE SCALE GENOMIC DNA]</scope>
    <source>
        <strain evidence="2">cv. Punajuju</strain>
    </source>
</reference>